<organism evidence="2 3">
    <name type="scientific">Colletotrichum chrysophilum</name>
    <dbReference type="NCBI Taxonomy" id="1836956"/>
    <lineage>
        <taxon>Eukaryota</taxon>
        <taxon>Fungi</taxon>
        <taxon>Dikarya</taxon>
        <taxon>Ascomycota</taxon>
        <taxon>Pezizomycotina</taxon>
        <taxon>Sordariomycetes</taxon>
        <taxon>Hypocreomycetidae</taxon>
        <taxon>Glomerellales</taxon>
        <taxon>Glomerellaceae</taxon>
        <taxon>Colletotrichum</taxon>
        <taxon>Colletotrichum gloeosporioides species complex</taxon>
    </lineage>
</organism>
<reference evidence="2" key="1">
    <citation type="submission" date="2023-01" db="EMBL/GenBank/DDBJ databases">
        <title>Colletotrichum chrysophilum M932 genome sequence.</title>
        <authorList>
            <person name="Baroncelli R."/>
        </authorList>
    </citation>
    <scope>NUCLEOTIDE SEQUENCE</scope>
    <source>
        <strain evidence="2">M932</strain>
    </source>
</reference>
<evidence type="ECO:0000313" key="3">
    <source>
        <dbReference type="Proteomes" id="UP001243330"/>
    </source>
</evidence>
<name>A0AAD8ZYQ2_9PEZI</name>
<evidence type="ECO:0000256" key="1">
    <source>
        <dbReference type="SAM" id="MobiDB-lite"/>
    </source>
</evidence>
<proteinExistence type="predicted"/>
<dbReference type="AlphaFoldDB" id="A0AAD8ZYQ2"/>
<protein>
    <submittedName>
        <fullName evidence="2">Uncharacterized protein</fullName>
    </submittedName>
</protein>
<keyword evidence="3" id="KW-1185">Reference proteome</keyword>
<gene>
    <name evidence="2" type="ORF">CCHR01_19591</name>
</gene>
<evidence type="ECO:0000313" key="2">
    <source>
        <dbReference type="EMBL" id="KAK1837789.1"/>
    </source>
</evidence>
<dbReference type="Proteomes" id="UP001243330">
    <property type="component" value="Unassembled WGS sequence"/>
</dbReference>
<feature type="region of interest" description="Disordered" evidence="1">
    <location>
        <begin position="14"/>
        <end position="45"/>
    </location>
</feature>
<accession>A0AAD8ZYQ2</accession>
<sequence>MFVAHNLWSRENDRETITHRSFSSSSMSRSRSRSNKAAQRSPEPGAAAIIVKFRPYQLPPSQLGPSPRRWVPF</sequence>
<dbReference type="EMBL" id="JAQOWY010001011">
    <property type="protein sequence ID" value="KAK1837789.1"/>
    <property type="molecule type" value="Genomic_DNA"/>
</dbReference>
<comment type="caution">
    <text evidence="2">The sequence shown here is derived from an EMBL/GenBank/DDBJ whole genome shotgun (WGS) entry which is preliminary data.</text>
</comment>
<feature type="compositionally biased region" description="Low complexity" evidence="1">
    <location>
        <begin position="20"/>
        <end position="29"/>
    </location>
</feature>